<accession>A0A1I3UAA1</accession>
<comment type="similarity">
    <text evidence="2">Belongs to the fatty acid desaturase type 1 family. AlkB subfamily.</text>
</comment>
<keyword evidence="15" id="KW-1185">Reference proteome</keyword>
<evidence type="ECO:0000256" key="9">
    <source>
        <dbReference type="ARBA" id="ARBA00023004"/>
    </source>
</evidence>
<proteinExistence type="inferred from homology"/>
<keyword evidence="8" id="KW-0560">Oxidoreductase</keyword>
<dbReference type="PANTHER" id="PTHR38674:SF1">
    <property type="entry name" value="ALKANE 1-MONOOXYGENASE 1"/>
    <property type="match status" value="1"/>
</dbReference>
<dbReference type="GO" id="GO:0046872">
    <property type="term" value="F:metal ion binding"/>
    <property type="evidence" value="ECO:0007669"/>
    <property type="project" value="UniProtKB-KW"/>
</dbReference>
<evidence type="ECO:0000313" key="14">
    <source>
        <dbReference type="EMBL" id="SFJ80434.1"/>
    </source>
</evidence>
<evidence type="ECO:0000256" key="3">
    <source>
        <dbReference type="ARBA" id="ARBA00022475"/>
    </source>
</evidence>
<evidence type="ECO:0000256" key="10">
    <source>
        <dbReference type="ARBA" id="ARBA00023033"/>
    </source>
</evidence>
<dbReference type="InterPro" id="IPR033885">
    <property type="entry name" value="AlkB/XylM"/>
</dbReference>
<feature type="transmembrane region" description="Helical" evidence="12">
    <location>
        <begin position="114"/>
        <end position="138"/>
    </location>
</feature>
<evidence type="ECO:0000256" key="4">
    <source>
        <dbReference type="ARBA" id="ARBA00022519"/>
    </source>
</evidence>
<dbReference type="STRING" id="45496.SAMN04488079_101267"/>
<protein>
    <submittedName>
        <fullName evidence="14">Alkane 1-monooxygenase</fullName>
    </submittedName>
</protein>
<feature type="transmembrane region" description="Helical" evidence="12">
    <location>
        <begin position="237"/>
        <end position="259"/>
    </location>
</feature>
<dbReference type="Pfam" id="PF00487">
    <property type="entry name" value="FA_desaturase"/>
    <property type="match status" value="1"/>
</dbReference>
<evidence type="ECO:0000256" key="6">
    <source>
        <dbReference type="ARBA" id="ARBA00022723"/>
    </source>
</evidence>
<feature type="transmembrane region" description="Helical" evidence="12">
    <location>
        <begin position="32"/>
        <end position="52"/>
    </location>
</feature>
<dbReference type="AlphaFoldDB" id="A0A1I3UAA1"/>
<evidence type="ECO:0000256" key="2">
    <source>
        <dbReference type="ARBA" id="ARBA00010823"/>
    </source>
</evidence>
<gene>
    <name evidence="14" type="ORF">SAMN04488079_101267</name>
</gene>
<evidence type="ECO:0000256" key="1">
    <source>
        <dbReference type="ARBA" id="ARBA00004429"/>
    </source>
</evidence>
<keyword evidence="11 12" id="KW-0472">Membrane</keyword>
<feature type="transmembrane region" description="Helical" evidence="12">
    <location>
        <begin position="73"/>
        <end position="94"/>
    </location>
</feature>
<dbReference type="RefSeq" id="WP_218153271.1">
    <property type="nucleotide sequence ID" value="NZ_FOSH01000001.1"/>
</dbReference>
<evidence type="ECO:0000256" key="12">
    <source>
        <dbReference type="SAM" id="Phobius"/>
    </source>
</evidence>
<keyword evidence="3" id="KW-1003">Cell membrane</keyword>
<name>A0A1I3UAA1_9GAMM</name>
<evidence type="ECO:0000256" key="7">
    <source>
        <dbReference type="ARBA" id="ARBA00022989"/>
    </source>
</evidence>
<sequence length="392" mass="44445">MKKVLINIRYFMAPLLILVSMIGVLVGGQFAWTGVVLFGVGILLDTLSMPMHTKGAGFDENGETNGIPGLQNAVMYIMLPIFALLQVVMAWRIYQYVNGVPVEPGMFMGFPIQMGMTGAELIGATISTGIFAGIGIIYGHELAHTKGFSFVISRWMMALSGSSHFCYAHVYNHHLELAHQDDPATSPRGRSIYRHFWLSHMGQSKFLYKMEEARLKRLGKSFISLENRWIRGYFMSLPTFILFAWAGGPIGVACMFLIWTISNFELEALNYMEHYGLIREKGQPIDYRHSWDNDNMFTSWFFIEIGRQGDHHDRGETHFWELDEVGSPNPGWGYFTEFSMALVPPLWHSVYKKKLATWDRDFASEGEQAIAARVNAEVGYEVNDTPSSYAKI</sequence>
<dbReference type="GO" id="GO:0006629">
    <property type="term" value="P:lipid metabolic process"/>
    <property type="evidence" value="ECO:0007669"/>
    <property type="project" value="InterPro"/>
</dbReference>
<keyword evidence="6" id="KW-0479">Metal-binding</keyword>
<evidence type="ECO:0000256" key="5">
    <source>
        <dbReference type="ARBA" id="ARBA00022692"/>
    </source>
</evidence>
<evidence type="ECO:0000256" key="8">
    <source>
        <dbReference type="ARBA" id="ARBA00023002"/>
    </source>
</evidence>
<feature type="transmembrane region" description="Helical" evidence="12">
    <location>
        <begin position="7"/>
        <end position="26"/>
    </location>
</feature>
<evidence type="ECO:0000259" key="13">
    <source>
        <dbReference type="Pfam" id="PF00487"/>
    </source>
</evidence>
<evidence type="ECO:0000313" key="15">
    <source>
        <dbReference type="Proteomes" id="UP000198924"/>
    </source>
</evidence>
<comment type="subcellular location">
    <subcellularLocation>
        <location evidence="1">Cell inner membrane</location>
        <topology evidence="1">Multi-pass membrane protein</topology>
    </subcellularLocation>
</comment>
<keyword evidence="9" id="KW-0408">Iron</keyword>
<dbReference type="EMBL" id="FOSH01000001">
    <property type="protein sequence ID" value="SFJ80434.1"/>
    <property type="molecule type" value="Genomic_DNA"/>
</dbReference>
<dbReference type="Proteomes" id="UP000198924">
    <property type="component" value="Unassembled WGS sequence"/>
</dbReference>
<dbReference type="GO" id="GO:0005886">
    <property type="term" value="C:plasma membrane"/>
    <property type="evidence" value="ECO:0007669"/>
    <property type="project" value="UniProtKB-SubCell"/>
</dbReference>
<keyword evidence="5 12" id="KW-0812">Transmembrane</keyword>
<organism evidence="14 15">
    <name type="scientific">Methylophaga sulfidovorans</name>
    <dbReference type="NCBI Taxonomy" id="45496"/>
    <lineage>
        <taxon>Bacteria</taxon>
        <taxon>Pseudomonadati</taxon>
        <taxon>Pseudomonadota</taxon>
        <taxon>Gammaproteobacteria</taxon>
        <taxon>Thiotrichales</taxon>
        <taxon>Piscirickettsiaceae</taxon>
        <taxon>Methylophaga</taxon>
    </lineage>
</organism>
<dbReference type="GO" id="GO:0004497">
    <property type="term" value="F:monooxygenase activity"/>
    <property type="evidence" value="ECO:0007669"/>
    <property type="project" value="UniProtKB-KW"/>
</dbReference>
<keyword evidence="4" id="KW-0997">Cell inner membrane</keyword>
<reference evidence="15" key="1">
    <citation type="submission" date="2016-10" db="EMBL/GenBank/DDBJ databases">
        <authorList>
            <person name="Varghese N."/>
            <person name="Submissions S."/>
        </authorList>
    </citation>
    <scope>NUCLEOTIDE SEQUENCE [LARGE SCALE GENOMIC DNA]</scope>
    <source>
        <strain evidence="15">DSM 11578</strain>
    </source>
</reference>
<dbReference type="InterPro" id="IPR005804">
    <property type="entry name" value="FA_desaturase_dom"/>
</dbReference>
<evidence type="ECO:0000256" key="11">
    <source>
        <dbReference type="ARBA" id="ARBA00023136"/>
    </source>
</evidence>
<keyword evidence="10 14" id="KW-0503">Monooxygenase</keyword>
<keyword evidence="7 12" id="KW-1133">Transmembrane helix</keyword>
<feature type="domain" description="Fatty acid desaturase" evidence="13">
    <location>
        <begin position="124"/>
        <end position="325"/>
    </location>
</feature>
<dbReference type="PANTHER" id="PTHR38674">
    <property type="entry name" value="ALKANE 1-MONOOXYGENASE 1"/>
    <property type="match status" value="1"/>
</dbReference>